<evidence type="ECO:0000313" key="2">
    <source>
        <dbReference type="Proteomes" id="UP000326340"/>
    </source>
</evidence>
<accession>A0A5Q4BZ57</accession>
<dbReference type="Proteomes" id="UP000326340">
    <property type="component" value="Unassembled WGS sequence"/>
</dbReference>
<reference evidence="1 2" key="1">
    <citation type="journal article" date="2019" name="Sci. Rep.">
        <title>Colletotrichum shisoi sp. nov., an anthracnose pathogen of Perilla frutescens in Japan: molecular phylogenetic, morphological and genomic evidence.</title>
        <authorList>
            <person name="Gan P."/>
            <person name="Tsushima A."/>
            <person name="Hiroyama R."/>
            <person name="Narusaka M."/>
            <person name="Takano Y."/>
            <person name="Narusaka Y."/>
            <person name="Kawaradani M."/>
            <person name="Damm U."/>
            <person name="Shirasu K."/>
        </authorList>
    </citation>
    <scope>NUCLEOTIDE SEQUENCE [LARGE SCALE GENOMIC DNA]</scope>
    <source>
        <strain evidence="1 2">PG-2018a</strain>
    </source>
</reference>
<dbReference type="GO" id="GO:0004721">
    <property type="term" value="F:phosphoprotein phosphatase activity"/>
    <property type="evidence" value="ECO:0007669"/>
    <property type="project" value="InterPro"/>
</dbReference>
<sequence length="105" mass="11431">MEHCAVGTVVAGRDRTGVMASLFQGLAGTDPENVRSDYMLSRLDAEPERERLLSHARIEAGASLDHPGVQEDRGGWQGYVTKALGFSNEGLVSIKGNLRVNEIEY</sequence>
<comment type="caution">
    <text evidence="1">The sequence shown here is derived from an EMBL/GenBank/DDBJ whole genome shotgun (WGS) entry which is preliminary data.</text>
</comment>
<dbReference type="InterPro" id="IPR029021">
    <property type="entry name" value="Prot-tyrosine_phosphatase-like"/>
</dbReference>
<organism evidence="1 2">
    <name type="scientific">Colletotrichum shisoi</name>
    <dbReference type="NCBI Taxonomy" id="2078593"/>
    <lineage>
        <taxon>Eukaryota</taxon>
        <taxon>Fungi</taxon>
        <taxon>Dikarya</taxon>
        <taxon>Ascomycota</taxon>
        <taxon>Pezizomycotina</taxon>
        <taxon>Sordariomycetes</taxon>
        <taxon>Hypocreomycetidae</taxon>
        <taxon>Glomerellales</taxon>
        <taxon>Glomerellaceae</taxon>
        <taxon>Colletotrichum</taxon>
        <taxon>Colletotrichum destructivum species complex</taxon>
    </lineage>
</organism>
<dbReference type="Gene3D" id="3.90.190.10">
    <property type="entry name" value="Protein tyrosine phosphatase superfamily"/>
    <property type="match status" value="1"/>
</dbReference>
<dbReference type="EMBL" id="PUHP01000180">
    <property type="protein sequence ID" value="TQN72348.1"/>
    <property type="molecule type" value="Genomic_DNA"/>
</dbReference>
<dbReference type="InterPro" id="IPR026893">
    <property type="entry name" value="Tyr/Ser_Pase_IphP-type"/>
</dbReference>
<protein>
    <submittedName>
        <fullName evidence="1">Uncharacterized protein</fullName>
    </submittedName>
</protein>
<name>A0A5Q4BZ57_9PEZI</name>
<dbReference type="Pfam" id="PF13350">
    <property type="entry name" value="Y_phosphatase3"/>
    <property type="match status" value="1"/>
</dbReference>
<proteinExistence type="predicted"/>
<dbReference type="AlphaFoldDB" id="A0A5Q4BZ57"/>
<dbReference type="OrthoDB" id="449382at2759"/>
<dbReference type="SUPFAM" id="SSF52799">
    <property type="entry name" value="(Phosphotyrosine protein) phosphatases II"/>
    <property type="match status" value="1"/>
</dbReference>
<keyword evidence="2" id="KW-1185">Reference proteome</keyword>
<gene>
    <name evidence="1" type="ORF">CSHISOI_03155</name>
</gene>
<evidence type="ECO:0000313" key="1">
    <source>
        <dbReference type="EMBL" id="TQN72348.1"/>
    </source>
</evidence>